<dbReference type="OrthoDB" id="9787225at2"/>
<keyword evidence="4" id="KW-0808">Transferase</keyword>
<comment type="pathway">
    <text evidence="1 9">Cell wall biogenesis; peptidoglycan biosynthesis.</text>
</comment>
<dbReference type="InterPro" id="IPR038063">
    <property type="entry name" value="Transpep_catalytic_dom"/>
</dbReference>
<evidence type="ECO:0000313" key="14">
    <source>
        <dbReference type="Proteomes" id="UP000321548"/>
    </source>
</evidence>
<dbReference type="CDD" id="cd00118">
    <property type="entry name" value="LysM"/>
    <property type="match status" value="1"/>
</dbReference>
<reference evidence="13 14" key="1">
    <citation type="submission" date="2019-06" db="EMBL/GenBank/DDBJ databases">
        <title>Quisquiliibacterium sp. nov., isolated from a maize field.</title>
        <authorList>
            <person name="Lin S.-Y."/>
            <person name="Tsai C.-F."/>
            <person name="Young C.-C."/>
        </authorList>
    </citation>
    <scope>NUCLEOTIDE SEQUENCE [LARGE SCALE GENOMIC DNA]</scope>
    <source>
        <strain evidence="13 14">CC-CFT501</strain>
    </source>
</reference>
<feature type="region of interest" description="Disordered" evidence="10">
    <location>
        <begin position="359"/>
        <end position="378"/>
    </location>
</feature>
<dbReference type="GO" id="GO:0016757">
    <property type="term" value="F:glycosyltransferase activity"/>
    <property type="evidence" value="ECO:0007669"/>
    <property type="project" value="UniProtKB-KW"/>
</dbReference>
<evidence type="ECO:0000256" key="1">
    <source>
        <dbReference type="ARBA" id="ARBA00004752"/>
    </source>
</evidence>
<dbReference type="GO" id="GO:0018104">
    <property type="term" value="P:peptidoglycan-protein cross-linking"/>
    <property type="evidence" value="ECO:0007669"/>
    <property type="project" value="TreeGrafter"/>
</dbReference>
<dbReference type="UniPathway" id="UPA00219"/>
<keyword evidence="5" id="KW-0378">Hydrolase</keyword>
<dbReference type="CDD" id="cd16913">
    <property type="entry name" value="YkuD_like"/>
    <property type="match status" value="1"/>
</dbReference>
<organism evidence="13 14">
    <name type="scientific">Zeimonas arvi</name>
    <dbReference type="NCBI Taxonomy" id="2498847"/>
    <lineage>
        <taxon>Bacteria</taxon>
        <taxon>Pseudomonadati</taxon>
        <taxon>Pseudomonadota</taxon>
        <taxon>Betaproteobacteria</taxon>
        <taxon>Burkholderiales</taxon>
        <taxon>Burkholderiaceae</taxon>
        <taxon>Zeimonas</taxon>
    </lineage>
</organism>
<dbReference type="Gene3D" id="2.40.440.10">
    <property type="entry name" value="L,D-transpeptidase catalytic domain-like"/>
    <property type="match status" value="1"/>
</dbReference>
<name>A0A5C8P6L3_9BURK</name>
<dbReference type="GO" id="GO:0071555">
    <property type="term" value="P:cell wall organization"/>
    <property type="evidence" value="ECO:0007669"/>
    <property type="project" value="UniProtKB-UniRule"/>
</dbReference>
<evidence type="ECO:0000256" key="10">
    <source>
        <dbReference type="SAM" id="MobiDB-lite"/>
    </source>
</evidence>
<dbReference type="EMBL" id="VDUY01000001">
    <property type="protein sequence ID" value="TXL68807.1"/>
    <property type="molecule type" value="Genomic_DNA"/>
</dbReference>
<evidence type="ECO:0000256" key="3">
    <source>
        <dbReference type="ARBA" id="ARBA00022676"/>
    </source>
</evidence>
<evidence type="ECO:0000313" key="13">
    <source>
        <dbReference type="EMBL" id="TXL68807.1"/>
    </source>
</evidence>
<evidence type="ECO:0000256" key="7">
    <source>
        <dbReference type="ARBA" id="ARBA00022984"/>
    </source>
</evidence>
<protein>
    <submittedName>
        <fullName evidence="13">LysM peptidoglycan-binding domain-containing protein</fullName>
    </submittedName>
</protein>
<dbReference type="AlphaFoldDB" id="A0A5C8P6L3"/>
<comment type="similarity">
    <text evidence="2">Belongs to the YkuD family.</text>
</comment>
<evidence type="ECO:0000256" key="5">
    <source>
        <dbReference type="ARBA" id="ARBA00022801"/>
    </source>
</evidence>
<dbReference type="PANTHER" id="PTHR30582">
    <property type="entry name" value="L,D-TRANSPEPTIDASE"/>
    <property type="match status" value="1"/>
</dbReference>
<dbReference type="PROSITE" id="PS51782">
    <property type="entry name" value="LYSM"/>
    <property type="match status" value="1"/>
</dbReference>
<proteinExistence type="inferred from homology"/>
<evidence type="ECO:0000256" key="9">
    <source>
        <dbReference type="PROSITE-ProRule" id="PRU01373"/>
    </source>
</evidence>
<feature type="compositionally biased region" description="Low complexity" evidence="10">
    <location>
        <begin position="68"/>
        <end position="77"/>
    </location>
</feature>
<dbReference type="InterPro" id="IPR018392">
    <property type="entry name" value="LysM"/>
</dbReference>
<keyword evidence="14" id="KW-1185">Reference proteome</keyword>
<dbReference type="PANTHER" id="PTHR30582:SF24">
    <property type="entry name" value="L,D-TRANSPEPTIDASE ERFK_SRFK-RELATED"/>
    <property type="match status" value="1"/>
</dbReference>
<evidence type="ECO:0000256" key="4">
    <source>
        <dbReference type="ARBA" id="ARBA00022679"/>
    </source>
</evidence>
<dbReference type="Pfam" id="PF01476">
    <property type="entry name" value="LysM"/>
    <property type="match status" value="1"/>
</dbReference>
<feature type="domain" description="LysM" evidence="11">
    <location>
        <begin position="93"/>
        <end position="137"/>
    </location>
</feature>
<evidence type="ECO:0000256" key="6">
    <source>
        <dbReference type="ARBA" id="ARBA00022960"/>
    </source>
</evidence>
<evidence type="ECO:0000256" key="2">
    <source>
        <dbReference type="ARBA" id="ARBA00005992"/>
    </source>
</evidence>
<feature type="active site" description="Nucleophile" evidence="9">
    <location>
        <position position="261"/>
    </location>
</feature>
<dbReference type="InterPro" id="IPR005490">
    <property type="entry name" value="LD_TPept_cat_dom"/>
</dbReference>
<dbReference type="Gene3D" id="3.10.350.10">
    <property type="entry name" value="LysM domain"/>
    <property type="match status" value="1"/>
</dbReference>
<keyword evidence="7 9" id="KW-0573">Peptidoglycan synthesis</keyword>
<dbReference type="GO" id="GO:0071972">
    <property type="term" value="F:peptidoglycan L,D-transpeptidase activity"/>
    <property type="evidence" value="ECO:0007669"/>
    <property type="project" value="TreeGrafter"/>
</dbReference>
<feature type="compositionally biased region" description="Low complexity" evidence="10">
    <location>
        <begin position="359"/>
        <end position="371"/>
    </location>
</feature>
<dbReference type="SUPFAM" id="SSF141523">
    <property type="entry name" value="L,D-transpeptidase catalytic domain-like"/>
    <property type="match status" value="1"/>
</dbReference>
<dbReference type="GO" id="GO:0005576">
    <property type="term" value="C:extracellular region"/>
    <property type="evidence" value="ECO:0007669"/>
    <property type="project" value="TreeGrafter"/>
</dbReference>
<dbReference type="SUPFAM" id="SSF54106">
    <property type="entry name" value="LysM domain"/>
    <property type="match status" value="1"/>
</dbReference>
<evidence type="ECO:0000256" key="8">
    <source>
        <dbReference type="ARBA" id="ARBA00023316"/>
    </source>
</evidence>
<feature type="domain" description="L,D-TPase catalytic" evidence="12">
    <location>
        <begin position="151"/>
        <end position="285"/>
    </location>
</feature>
<gene>
    <name evidence="13" type="ORF">FHP08_03760</name>
</gene>
<dbReference type="InterPro" id="IPR036779">
    <property type="entry name" value="LysM_dom_sf"/>
</dbReference>
<feature type="region of interest" description="Disordered" evidence="10">
    <location>
        <begin position="53"/>
        <end position="85"/>
    </location>
</feature>
<dbReference type="SMART" id="SM00257">
    <property type="entry name" value="LysM"/>
    <property type="match status" value="1"/>
</dbReference>
<dbReference type="Proteomes" id="UP000321548">
    <property type="component" value="Unassembled WGS sequence"/>
</dbReference>
<sequence length="378" mass="40354">MLRPSPAARIVFRSASFPSRFRQCAARLRPPRLAACVAVLFLVGSPWAGSARAGCDPLSEPPGSTPNASGAATAEGAPTPPSWSIGEIADSSNQHVVVRGDSLTSIGARYGQSVRRIAETNGLDPGARLEVGQTLIVCSRHLAPRAAELDDGIVINLPQRMAFRYVAGRLDGAWPVAVGRPDWPTPVGDFTVRTREQDKTWYVPVSIQEEMRREGKPVLTQVPPGPENPLGRHWIGLSLPAIGIHGTNAPASVYGFRSHGCIRMHPDDVAALFERVTLGERGRIVYEPLLLARDARGRIWFEANPDAYRRGGGTIETVRAMAREQGIAEAAVDWAQVAKMLRERDGLAREAGPIPGGLAEAGAGAVAAGEPQSNGGNR</sequence>
<keyword evidence="6 9" id="KW-0133">Cell shape</keyword>
<evidence type="ECO:0000259" key="12">
    <source>
        <dbReference type="PROSITE" id="PS52029"/>
    </source>
</evidence>
<feature type="active site" description="Proton donor/acceptor" evidence="9">
    <location>
        <position position="245"/>
    </location>
</feature>
<dbReference type="GO" id="GO:0008360">
    <property type="term" value="P:regulation of cell shape"/>
    <property type="evidence" value="ECO:0007669"/>
    <property type="project" value="UniProtKB-UniRule"/>
</dbReference>
<dbReference type="PROSITE" id="PS52029">
    <property type="entry name" value="LD_TPASE"/>
    <property type="match status" value="1"/>
</dbReference>
<accession>A0A5C8P6L3</accession>
<keyword evidence="3" id="KW-0328">Glycosyltransferase</keyword>
<keyword evidence="8 9" id="KW-0961">Cell wall biogenesis/degradation</keyword>
<evidence type="ECO:0000259" key="11">
    <source>
        <dbReference type="PROSITE" id="PS51782"/>
    </source>
</evidence>
<comment type="caution">
    <text evidence="13">The sequence shown here is derived from an EMBL/GenBank/DDBJ whole genome shotgun (WGS) entry which is preliminary data.</text>
</comment>
<dbReference type="InterPro" id="IPR050979">
    <property type="entry name" value="LD-transpeptidase"/>
</dbReference>
<dbReference type="Pfam" id="PF03734">
    <property type="entry name" value="YkuD"/>
    <property type="match status" value="1"/>
</dbReference>